<dbReference type="CDD" id="cd00685">
    <property type="entry name" value="Trans_IPPS_HT"/>
    <property type="match status" value="1"/>
</dbReference>
<dbReference type="GO" id="GO:0046872">
    <property type="term" value="F:metal ion binding"/>
    <property type="evidence" value="ECO:0007669"/>
    <property type="project" value="UniProtKB-KW"/>
</dbReference>
<dbReference type="PANTHER" id="PTHR12001">
    <property type="entry name" value="GERANYLGERANYL PYROPHOSPHATE SYNTHASE"/>
    <property type="match status" value="1"/>
</dbReference>
<proteinExistence type="inferred from homology"/>
<dbReference type="InterPro" id="IPR000092">
    <property type="entry name" value="Polyprenyl_synt"/>
</dbReference>
<dbReference type="Pfam" id="PF00348">
    <property type="entry name" value="polyprenyl_synt"/>
    <property type="match status" value="1"/>
</dbReference>
<dbReference type="GO" id="GO:0004659">
    <property type="term" value="F:prenyltransferase activity"/>
    <property type="evidence" value="ECO:0007669"/>
    <property type="project" value="InterPro"/>
</dbReference>
<evidence type="ECO:0000256" key="4">
    <source>
        <dbReference type="ARBA" id="ARBA00022723"/>
    </source>
</evidence>
<dbReference type="EMBL" id="FOVM01000001">
    <property type="protein sequence ID" value="SFN41206.1"/>
    <property type="molecule type" value="Genomic_DNA"/>
</dbReference>
<dbReference type="PROSITE" id="PS00723">
    <property type="entry name" value="POLYPRENYL_SYNTHASE_1"/>
    <property type="match status" value="1"/>
</dbReference>
<dbReference type="OrthoDB" id="4497239at2"/>
<name>A0A1I4YT65_9MICO</name>
<dbReference type="SUPFAM" id="SSF48576">
    <property type="entry name" value="Terpenoid synthases"/>
    <property type="match status" value="1"/>
</dbReference>
<dbReference type="Gene3D" id="1.10.600.10">
    <property type="entry name" value="Farnesyl Diphosphate Synthase"/>
    <property type="match status" value="1"/>
</dbReference>
<evidence type="ECO:0000313" key="8">
    <source>
        <dbReference type="Proteomes" id="UP000198867"/>
    </source>
</evidence>
<evidence type="ECO:0000256" key="2">
    <source>
        <dbReference type="ARBA" id="ARBA00006706"/>
    </source>
</evidence>
<evidence type="ECO:0000313" key="7">
    <source>
        <dbReference type="EMBL" id="SFN41206.1"/>
    </source>
</evidence>
<evidence type="ECO:0000256" key="3">
    <source>
        <dbReference type="ARBA" id="ARBA00022679"/>
    </source>
</evidence>
<dbReference type="RefSeq" id="WP_090708482.1">
    <property type="nucleotide sequence ID" value="NZ_FOVM01000001.1"/>
</dbReference>
<sequence length="356" mass="38002">MTGVLTDFAGTGVHEAVQDRLDAFFTDRISLATAYGDNYRLLWEAARSASQGGKMFRPALVVGVYRDFGGTDDDSALRIATAFELLHTAFLLHDDVIDRDLVRRGVPNLAGSFAADASARGATDAAAQTWGQASAILAGDLLIQAAQGFLARLSAPSAVRDALLDLFDRSIFVTAAGELADVAFSAGVRLPSLVDVMAMTEQKTASYSFEAPLKAGAILAGVDADVLTILGEFGRLVGVAFQLRDDQLGVFGDEKVTGKSVLNDLRNRKETPLIAHARSTPRWAQIEEALYDLETFDADGSTVRAALEECGARTFVDALIDDHVSRAESLLDNSHLPSVLVGHLRDVARHAVVRAA</sequence>
<evidence type="ECO:0000256" key="6">
    <source>
        <dbReference type="RuleBase" id="RU004466"/>
    </source>
</evidence>
<dbReference type="SFLD" id="SFLDS00005">
    <property type="entry name" value="Isoprenoid_Synthase_Type_I"/>
    <property type="match status" value="1"/>
</dbReference>
<keyword evidence="3 6" id="KW-0808">Transferase</keyword>
<dbReference type="InterPro" id="IPR033749">
    <property type="entry name" value="Polyprenyl_synt_CS"/>
</dbReference>
<organism evidence="7 8">
    <name type="scientific">Mycetocola miduiensis</name>
    <dbReference type="NCBI Taxonomy" id="995034"/>
    <lineage>
        <taxon>Bacteria</taxon>
        <taxon>Bacillati</taxon>
        <taxon>Actinomycetota</taxon>
        <taxon>Actinomycetes</taxon>
        <taxon>Micrococcales</taxon>
        <taxon>Microbacteriaceae</taxon>
        <taxon>Mycetocola</taxon>
    </lineage>
</organism>
<dbReference type="GO" id="GO:0008299">
    <property type="term" value="P:isoprenoid biosynthetic process"/>
    <property type="evidence" value="ECO:0007669"/>
    <property type="project" value="InterPro"/>
</dbReference>
<protein>
    <submittedName>
        <fullName evidence="7">Geranylgeranyl diphosphate synthase, type II</fullName>
    </submittedName>
</protein>
<comment type="similarity">
    <text evidence="2 6">Belongs to the FPP/GGPP synthase family.</text>
</comment>
<keyword evidence="4" id="KW-0479">Metal-binding</keyword>
<dbReference type="InterPro" id="IPR008949">
    <property type="entry name" value="Isoprenoid_synthase_dom_sf"/>
</dbReference>
<dbReference type="Proteomes" id="UP000198867">
    <property type="component" value="Unassembled WGS sequence"/>
</dbReference>
<dbReference type="STRING" id="995034.SAMN05216219_0500"/>
<accession>A0A1I4YT65</accession>
<dbReference type="PANTHER" id="PTHR12001:SF85">
    <property type="entry name" value="SHORT CHAIN ISOPRENYL DIPHOSPHATE SYNTHASE"/>
    <property type="match status" value="1"/>
</dbReference>
<gene>
    <name evidence="7" type="ORF">SAMN05216219_0500</name>
</gene>
<evidence type="ECO:0000256" key="1">
    <source>
        <dbReference type="ARBA" id="ARBA00001946"/>
    </source>
</evidence>
<keyword evidence="5" id="KW-0460">Magnesium</keyword>
<keyword evidence="8" id="KW-1185">Reference proteome</keyword>
<comment type="cofactor">
    <cofactor evidence="1">
        <name>Mg(2+)</name>
        <dbReference type="ChEBI" id="CHEBI:18420"/>
    </cofactor>
</comment>
<dbReference type="AlphaFoldDB" id="A0A1I4YT65"/>
<evidence type="ECO:0000256" key="5">
    <source>
        <dbReference type="ARBA" id="ARBA00022842"/>
    </source>
</evidence>
<reference evidence="8" key="1">
    <citation type="submission" date="2016-10" db="EMBL/GenBank/DDBJ databases">
        <authorList>
            <person name="Varghese N."/>
            <person name="Submissions S."/>
        </authorList>
    </citation>
    <scope>NUCLEOTIDE SEQUENCE [LARGE SCALE GENOMIC DNA]</scope>
    <source>
        <strain evidence="8">CGMCC 1.11101</strain>
    </source>
</reference>